<keyword evidence="5" id="KW-0853">WD repeat</keyword>
<dbReference type="HOGENOM" id="CLU_373955_0_0_1"/>
<dbReference type="GO" id="GO:0006888">
    <property type="term" value="P:endoplasmic reticulum to Golgi vesicle-mediated transport"/>
    <property type="evidence" value="ECO:0007669"/>
    <property type="project" value="TreeGrafter"/>
</dbReference>
<dbReference type="EMBL" id="JH818356">
    <property type="protein sequence ID" value="EKC23653.1"/>
    <property type="molecule type" value="Genomic_DNA"/>
</dbReference>
<dbReference type="SMART" id="SM00320">
    <property type="entry name" value="WD40"/>
    <property type="match status" value="6"/>
</dbReference>
<dbReference type="GO" id="GO:0006886">
    <property type="term" value="P:intracellular protein transport"/>
    <property type="evidence" value="ECO:0007669"/>
    <property type="project" value="InterPro"/>
</dbReference>
<keyword evidence="13" id="KW-0325">Glycoprotein</keyword>
<sequence length="743" mass="83562">MAGILLVAFLSLAFGTTEGASGSSWSYGESDGPGHWESAYPKCGLTRQSPINLPNSQDMVYNSDLKPFMLEGFKNPQDYKLKILNNGHTVQVNVEEGDLTVEGGGLPGRFKTAQFHFHWGSDNMRGSEHLSDGSSYPMELHVVNYNEKYGSLSNAASKERDGLAVLGFFFVISDEENSGLRTMLNKFNDVKTKGAMTELTSFSIESMLPLAAGNPDHFYRYSGSLTTPPCFESVVWTIFENAISISEQQMDMFRKLLEDNLTNGTHVIVNNFRPVQPLGERQVMRSFELLEPQLLSFDLNKPHLQPLRLDIKRKLSARSDRVKSVDLHPTEPWMLASLYNGNVHVWNHESQQLIKSFEVCDLPVRCSRFVPRKNWVITGSDDMQIRVFNYNTLERVHQFEAHSDYIRSIAVHPTQPFILSSSDDMLIKLWDWDKKWACNQVFEGHSHYVMQIVINPKDNNTFASASLDRTVKVWNLGSNTPNFTLEGHEKGVNCVDYYSGGDKPYLISGADDRLIKIWDYQNKTCVQTLEGHAQNISAVAFHPELPIIMTGSEDGTVRIWHANTYRLESTLNYGLERVWAIAAQKGSNNVALGYDEGSIIIKLGREEPAMSMDSSGQIIWAKHSEIQQANIKAIGDQDMKDGERLPLAVKDMGSCEIYPQTVAHNPNGRFVVVCGDGEYIIYTAMALRNKSFGSAQEFVWGSDSSVYATRESTSSVKIFKNFKEQKAFKPEFGAEGKNENMFA</sequence>
<evidence type="ECO:0000256" key="11">
    <source>
        <dbReference type="ARBA" id="ARBA00023034"/>
    </source>
</evidence>
<dbReference type="PANTHER" id="PTHR19876:SF2">
    <property type="entry name" value="COATOMER SUBUNIT BETA"/>
    <property type="match status" value="1"/>
</dbReference>
<comment type="subcellular location">
    <subcellularLocation>
        <location evidence="2">Cytoplasmic vesicle</location>
        <location evidence="2">COPI-coated vesicle membrane</location>
        <topology evidence="2">Peripheral membrane protein</topology>
        <orientation evidence="2">Cytoplasmic side</orientation>
    </subcellularLocation>
    <subcellularLocation>
        <location evidence="1">Golgi apparatus membrane</location>
        <topology evidence="1">Peripheral membrane protein</topology>
        <orientation evidence="1">Cytoplasmic side</orientation>
    </subcellularLocation>
</comment>
<evidence type="ECO:0000256" key="5">
    <source>
        <dbReference type="ARBA" id="ARBA00022574"/>
    </source>
</evidence>
<evidence type="ECO:0000256" key="7">
    <source>
        <dbReference type="ARBA" id="ARBA00022737"/>
    </source>
</evidence>
<dbReference type="InterPro" id="IPR020472">
    <property type="entry name" value="WD40_PAC1"/>
</dbReference>
<dbReference type="GO" id="GO:0030126">
    <property type="term" value="C:COPI vesicle coat"/>
    <property type="evidence" value="ECO:0007669"/>
    <property type="project" value="TreeGrafter"/>
</dbReference>
<dbReference type="InterPro" id="IPR001148">
    <property type="entry name" value="CA_dom"/>
</dbReference>
<dbReference type="InterPro" id="IPR050844">
    <property type="entry name" value="Coatomer_complex_subunit"/>
</dbReference>
<evidence type="ECO:0000256" key="13">
    <source>
        <dbReference type="ARBA" id="ARBA00023180"/>
    </source>
</evidence>
<reference evidence="16" key="1">
    <citation type="journal article" date="2012" name="Nature">
        <title>The oyster genome reveals stress adaptation and complexity of shell formation.</title>
        <authorList>
            <person name="Zhang G."/>
            <person name="Fang X."/>
            <person name="Guo X."/>
            <person name="Li L."/>
            <person name="Luo R."/>
            <person name="Xu F."/>
            <person name="Yang P."/>
            <person name="Zhang L."/>
            <person name="Wang X."/>
            <person name="Qi H."/>
            <person name="Xiong Z."/>
            <person name="Que H."/>
            <person name="Xie Y."/>
            <person name="Holland P.W."/>
            <person name="Paps J."/>
            <person name="Zhu Y."/>
            <person name="Wu F."/>
            <person name="Chen Y."/>
            <person name="Wang J."/>
            <person name="Peng C."/>
            <person name="Meng J."/>
            <person name="Yang L."/>
            <person name="Liu J."/>
            <person name="Wen B."/>
            <person name="Zhang N."/>
            <person name="Huang Z."/>
            <person name="Zhu Q."/>
            <person name="Feng Y."/>
            <person name="Mount A."/>
            <person name="Hedgecock D."/>
            <person name="Xu Z."/>
            <person name="Liu Y."/>
            <person name="Domazet-Loso T."/>
            <person name="Du Y."/>
            <person name="Sun X."/>
            <person name="Zhang S."/>
            <person name="Liu B."/>
            <person name="Cheng P."/>
            <person name="Jiang X."/>
            <person name="Li J."/>
            <person name="Fan D."/>
            <person name="Wang W."/>
            <person name="Fu W."/>
            <person name="Wang T."/>
            <person name="Wang B."/>
            <person name="Zhang J."/>
            <person name="Peng Z."/>
            <person name="Li Y."/>
            <person name="Li N."/>
            <person name="Wang J."/>
            <person name="Chen M."/>
            <person name="He Y."/>
            <person name="Tan F."/>
            <person name="Song X."/>
            <person name="Zheng Q."/>
            <person name="Huang R."/>
            <person name="Yang H."/>
            <person name="Du X."/>
            <person name="Chen L."/>
            <person name="Yang M."/>
            <person name="Gaffney P.M."/>
            <person name="Wang S."/>
            <person name="Luo L."/>
            <person name="She Z."/>
            <person name="Ming Y."/>
            <person name="Huang W."/>
            <person name="Zhang S."/>
            <person name="Huang B."/>
            <person name="Zhang Y."/>
            <person name="Qu T."/>
            <person name="Ni P."/>
            <person name="Miao G."/>
            <person name="Wang J."/>
            <person name="Wang Q."/>
            <person name="Steinberg C.E."/>
            <person name="Wang H."/>
            <person name="Li N."/>
            <person name="Qian L."/>
            <person name="Zhang G."/>
            <person name="Li Y."/>
            <person name="Yang H."/>
            <person name="Liu X."/>
            <person name="Wang J."/>
            <person name="Yin Y."/>
            <person name="Wang J."/>
        </authorList>
    </citation>
    <scope>NUCLEOTIDE SEQUENCE [LARGE SCALE GENOMIC DNA]</scope>
    <source>
        <strain evidence="16">05x7-T-G4-1.051#20</strain>
    </source>
</reference>
<keyword evidence="10" id="KW-0653">Protein transport</keyword>
<keyword evidence="11" id="KW-0333">Golgi apparatus</keyword>
<evidence type="ECO:0000256" key="8">
    <source>
        <dbReference type="ARBA" id="ARBA00022833"/>
    </source>
</evidence>
<dbReference type="Pfam" id="PF00400">
    <property type="entry name" value="WD40"/>
    <property type="match status" value="6"/>
</dbReference>
<feature type="domain" description="Alpha-carbonic anhydrase" evidence="15">
    <location>
        <begin position="23"/>
        <end position="287"/>
    </location>
</feature>
<keyword evidence="7" id="KW-0677">Repeat</keyword>
<dbReference type="AlphaFoldDB" id="K1PPW8"/>
<dbReference type="SUPFAM" id="SSF50978">
    <property type="entry name" value="WD40 repeat-like"/>
    <property type="match status" value="1"/>
</dbReference>
<evidence type="ECO:0000256" key="1">
    <source>
        <dbReference type="ARBA" id="ARBA00004255"/>
    </source>
</evidence>
<dbReference type="PROSITE" id="PS50082">
    <property type="entry name" value="WD_REPEATS_2"/>
    <property type="match status" value="5"/>
</dbReference>
<evidence type="ECO:0000256" key="6">
    <source>
        <dbReference type="ARBA" id="ARBA00022723"/>
    </source>
</evidence>
<dbReference type="GO" id="GO:0006891">
    <property type="term" value="P:intra-Golgi vesicle-mediated transport"/>
    <property type="evidence" value="ECO:0007669"/>
    <property type="project" value="TreeGrafter"/>
</dbReference>
<dbReference type="InterPro" id="IPR036322">
    <property type="entry name" value="WD40_repeat_dom_sf"/>
</dbReference>
<dbReference type="PRINTS" id="PR00320">
    <property type="entry name" value="GPROTEINBRPT"/>
</dbReference>
<evidence type="ECO:0000313" key="16">
    <source>
        <dbReference type="EMBL" id="EKC23653.1"/>
    </source>
</evidence>
<dbReference type="InParanoid" id="K1PPW8"/>
<dbReference type="GO" id="GO:0046872">
    <property type="term" value="F:metal ion binding"/>
    <property type="evidence" value="ECO:0007669"/>
    <property type="project" value="UniProtKB-KW"/>
</dbReference>
<dbReference type="FunFam" id="2.130.10.10:FF:000008">
    <property type="entry name" value="Coatomer subunit beta"/>
    <property type="match status" value="1"/>
</dbReference>
<organism evidence="16">
    <name type="scientific">Magallana gigas</name>
    <name type="common">Pacific oyster</name>
    <name type="synonym">Crassostrea gigas</name>
    <dbReference type="NCBI Taxonomy" id="29159"/>
    <lineage>
        <taxon>Eukaryota</taxon>
        <taxon>Metazoa</taxon>
        <taxon>Spiralia</taxon>
        <taxon>Lophotrochozoa</taxon>
        <taxon>Mollusca</taxon>
        <taxon>Bivalvia</taxon>
        <taxon>Autobranchia</taxon>
        <taxon>Pteriomorphia</taxon>
        <taxon>Ostreida</taxon>
        <taxon>Ostreoidea</taxon>
        <taxon>Ostreidae</taxon>
        <taxon>Magallana</taxon>
    </lineage>
</organism>
<dbReference type="FunFam" id="3.10.200.10:FF:000003">
    <property type="entry name" value="Carbonic anhydrase 12"/>
    <property type="match status" value="1"/>
</dbReference>
<dbReference type="Pfam" id="PF04053">
    <property type="entry name" value="B-prop_COPA_B_2nd"/>
    <property type="match status" value="1"/>
</dbReference>
<dbReference type="PANTHER" id="PTHR19876">
    <property type="entry name" value="COATOMER"/>
    <property type="match status" value="1"/>
</dbReference>
<dbReference type="CDD" id="cd00200">
    <property type="entry name" value="WD40"/>
    <property type="match status" value="1"/>
</dbReference>
<keyword evidence="9" id="KW-0931">ER-Golgi transport</keyword>
<keyword evidence="10" id="KW-0813">Transport</keyword>
<keyword evidence="8" id="KW-0862">Zinc</keyword>
<dbReference type="Pfam" id="PF00194">
    <property type="entry name" value="Carb_anhydrase"/>
    <property type="match status" value="1"/>
</dbReference>
<dbReference type="SUPFAM" id="SSF63829">
    <property type="entry name" value="Calcium-dependent phosphotriesterase"/>
    <property type="match status" value="1"/>
</dbReference>
<dbReference type="InterPro" id="IPR001680">
    <property type="entry name" value="WD40_rpt"/>
</dbReference>
<name>K1PPW8_MAGGI</name>
<evidence type="ECO:0000259" key="15">
    <source>
        <dbReference type="PROSITE" id="PS51144"/>
    </source>
</evidence>
<evidence type="ECO:0000256" key="12">
    <source>
        <dbReference type="ARBA" id="ARBA00023136"/>
    </source>
</evidence>
<protein>
    <recommendedName>
        <fullName evidence="4">carbonic anhydrase</fullName>
        <ecNumber evidence="4">4.2.1.1</ecNumber>
    </recommendedName>
    <alternativeName>
        <fullName evidence="14">Beta'-coat protein</fullName>
    </alternativeName>
</protein>
<dbReference type="GO" id="GO:0005198">
    <property type="term" value="F:structural molecule activity"/>
    <property type="evidence" value="ECO:0007669"/>
    <property type="project" value="InterPro"/>
</dbReference>
<dbReference type="PROSITE" id="PS51144">
    <property type="entry name" value="ALPHA_CA_2"/>
    <property type="match status" value="1"/>
</dbReference>
<dbReference type="GO" id="GO:0004089">
    <property type="term" value="F:carbonate dehydratase activity"/>
    <property type="evidence" value="ECO:0007669"/>
    <property type="project" value="UniProtKB-EC"/>
</dbReference>
<evidence type="ECO:0000256" key="9">
    <source>
        <dbReference type="ARBA" id="ARBA00022892"/>
    </source>
</evidence>
<accession>K1PPW8</accession>
<evidence type="ECO:0000256" key="3">
    <source>
        <dbReference type="ARBA" id="ARBA00010718"/>
    </source>
</evidence>
<evidence type="ECO:0000256" key="4">
    <source>
        <dbReference type="ARBA" id="ARBA00012925"/>
    </source>
</evidence>
<dbReference type="InterPro" id="IPR006692">
    <property type="entry name" value="Beta-prop_COPA/B_2nd"/>
</dbReference>
<keyword evidence="6" id="KW-0479">Metal-binding</keyword>
<proteinExistence type="inferred from homology"/>
<gene>
    <name evidence="16" type="ORF">CGI_10006442</name>
</gene>
<dbReference type="SMART" id="SM01057">
    <property type="entry name" value="Carb_anhydrase"/>
    <property type="match status" value="1"/>
</dbReference>
<dbReference type="SUPFAM" id="SSF51069">
    <property type="entry name" value="Carbonic anhydrase"/>
    <property type="match status" value="1"/>
</dbReference>
<dbReference type="InterPro" id="IPR036398">
    <property type="entry name" value="CA_dom_sf"/>
</dbReference>
<dbReference type="GO" id="GO:0000139">
    <property type="term" value="C:Golgi membrane"/>
    <property type="evidence" value="ECO:0007669"/>
    <property type="project" value="UniProtKB-SubCell"/>
</dbReference>
<evidence type="ECO:0000256" key="2">
    <source>
        <dbReference type="ARBA" id="ARBA00004347"/>
    </source>
</evidence>
<dbReference type="GO" id="GO:0006890">
    <property type="term" value="P:retrograde vesicle-mediated transport, Golgi to endoplasmic reticulum"/>
    <property type="evidence" value="ECO:0007669"/>
    <property type="project" value="TreeGrafter"/>
</dbReference>
<dbReference type="InterPro" id="IPR015943">
    <property type="entry name" value="WD40/YVTN_repeat-like_dom_sf"/>
</dbReference>
<comment type="similarity">
    <text evidence="3">Belongs to the alpha-carbonic anhydrase family.</text>
</comment>
<keyword evidence="12" id="KW-0472">Membrane</keyword>
<dbReference type="Gene3D" id="2.130.10.10">
    <property type="entry name" value="YVTN repeat-like/Quinoprotein amine dehydrogenase"/>
    <property type="match status" value="1"/>
</dbReference>
<evidence type="ECO:0000256" key="10">
    <source>
        <dbReference type="ARBA" id="ARBA00022927"/>
    </source>
</evidence>
<dbReference type="PROSITE" id="PS50294">
    <property type="entry name" value="WD_REPEATS_REGION"/>
    <property type="match status" value="4"/>
</dbReference>
<dbReference type="EC" id="4.2.1.1" evidence="4"/>
<dbReference type="Gene3D" id="3.10.200.10">
    <property type="entry name" value="Alpha carbonic anhydrase"/>
    <property type="match status" value="1"/>
</dbReference>
<evidence type="ECO:0000256" key="14">
    <source>
        <dbReference type="ARBA" id="ARBA00032920"/>
    </source>
</evidence>